<evidence type="ECO:0000313" key="2">
    <source>
        <dbReference type="EMBL" id="KAL0057045.1"/>
    </source>
</evidence>
<dbReference type="Proteomes" id="UP001437256">
    <property type="component" value="Unassembled WGS sequence"/>
</dbReference>
<proteinExistence type="predicted"/>
<dbReference type="EMBL" id="JBBXMP010000729">
    <property type="protein sequence ID" value="KAL0057045.1"/>
    <property type="molecule type" value="Genomic_DNA"/>
</dbReference>
<sequence>MSFHKIHELNHPIYAVTCVPRGFTKNVRDGSKVLSWDFRLVNMKVLGKKAARVLGSPKKSVKVRKASEINFDEPGPSSKRVGTA</sequence>
<evidence type="ECO:0000313" key="3">
    <source>
        <dbReference type="Proteomes" id="UP001437256"/>
    </source>
</evidence>
<name>A0ABR2Z5Z2_9AGAR</name>
<gene>
    <name evidence="2" type="ORF">AAF712_016332</name>
</gene>
<accession>A0ABR2Z5Z2</accession>
<feature type="region of interest" description="Disordered" evidence="1">
    <location>
        <begin position="65"/>
        <end position="84"/>
    </location>
</feature>
<comment type="caution">
    <text evidence="2">The sequence shown here is derived from an EMBL/GenBank/DDBJ whole genome shotgun (WGS) entry which is preliminary data.</text>
</comment>
<keyword evidence="3" id="KW-1185">Reference proteome</keyword>
<reference evidence="2 3" key="1">
    <citation type="submission" date="2024-05" db="EMBL/GenBank/DDBJ databases">
        <title>A draft genome resource for the thread blight pathogen Marasmius tenuissimus strain MS-2.</title>
        <authorList>
            <person name="Yulfo-Soto G.E."/>
            <person name="Baruah I.K."/>
            <person name="Amoako-Attah I."/>
            <person name="Bukari Y."/>
            <person name="Meinhardt L.W."/>
            <person name="Bailey B.A."/>
            <person name="Cohen S.P."/>
        </authorList>
    </citation>
    <scope>NUCLEOTIDE SEQUENCE [LARGE SCALE GENOMIC DNA]</scope>
    <source>
        <strain evidence="2 3">MS-2</strain>
    </source>
</reference>
<evidence type="ECO:0000256" key="1">
    <source>
        <dbReference type="SAM" id="MobiDB-lite"/>
    </source>
</evidence>
<protein>
    <submittedName>
        <fullName evidence="2">Uncharacterized protein</fullName>
    </submittedName>
</protein>
<organism evidence="2 3">
    <name type="scientific">Marasmius tenuissimus</name>
    <dbReference type="NCBI Taxonomy" id="585030"/>
    <lineage>
        <taxon>Eukaryota</taxon>
        <taxon>Fungi</taxon>
        <taxon>Dikarya</taxon>
        <taxon>Basidiomycota</taxon>
        <taxon>Agaricomycotina</taxon>
        <taxon>Agaricomycetes</taxon>
        <taxon>Agaricomycetidae</taxon>
        <taxon>Agaricales</taxon>
        <taxon>Marasmiineae</taxon>
        <taxon>Marasmiaceae</taxon>
        <taxon>Marasmius</taxon>
    </lineage>
</organism>